<dbReference type="PANTHER" id="PTHR32305:SF15">
    <property type="entry name" value="PROTEIN RHSA-RELATED"/>
    <property type="match status" value="1"/>
</dbReference>
<reference evidence="3 4" key="1">
    <citation type="submission" date="2022-08" db="EMBL/GenBank/DDBJ databases">
        <title>Bacterial and archaeal communities from various locations to study Microbial Dark Matter (Phase II).</title>
        <authorList>
            <person name="Stepanauskas R."/>
        </authorList>
    </citation>
    <scope>NUCLEOTIDE SEQUENCE [LARGE SCALE GENOMIC DNA]</scope>
    <source>
        <strain evidence="3 4">PD1</strain>
    </source>
</reference>
<dbReference type="InterPro" id="IPR022385">
    <property type="entry name" value="Rhs_assc_core"/>
</dbReference>
<dbReference type="Proteomes" id="UP001204798">
    <property type="component" value="Unassembled WGS sequence"/>
</dbReference>
<sequence>MRYFYYDGDKIIAEREGNSWVVRYLLGLRYCGHVVSGQIRVYHADRLGSIRWITDGSGSLGASFVYEGFGKIVGQDGNETVPYQFCGLWGYRDDGDAGLLHVGARYYEVETGRWLQKDKIIIERQNDNKYTYCSNNPINCVDPNGLVWDYIERIWDWYEKSKFVEDVSDLLVSWYIVYIDFITHIKLREQLRDWKPLRDDIDYSRFSPIFESSIKDSLKNISEVIVETNEFIWTNIR</sequence>
<keyword evidence="1" id="KW-0677">Repeat</keyword>
<gene>
    <name evidence="3" type="ORF">M2350_003613</name>
</gene>
<name>A0ABT2ETB0_9BACT</name>
<keyword evidence="4" id="KW-1185">Reference proteome</keyword>
<accession>A0ABT2ETB0</accession>
<dbReference type="EMBL" id="JANUCP010000010">
    <property type="protein sequence ID" value="MCS3921167.1"/>
    <property type="molecule type" value="Genomic_DNA"/>
</dbReference>
<protein>
    <submittedName>
        <fullName evidence="3">RHS repeat-associated protein</fullName>
    </submittedName>
</protein>
<proteinExistence type="predicted"/>
<comment type="caution">
    <text evidence="3">The sequence shown here is derived from an EMBL/GenBank/DDBJ whole genome shotgun (WGS) entry which is preliminary data.</text>
</comment>
<dbReference type="Gene3D" id="2.180.10.10">
    <property type="entry name" value="RHS repeat-associated core"/>
    <property type="match status" value="1"/>
</dbReference>
<dbReference type="InterPro" id="IPR056823">
    <property type="entry name" value="TEN-like_YD-shell"/>
</dbReference>
<dbReference type="NCBIfam" id="TIGR03696">
    <property type="entry name" value="Rhs_assc_core"/>
    <property type="match status" value="1"/>
</dbReference>
<dbReference type="Pfam" id="PF25023">
    <property type="entry name" value="TEN_YD-shell"/>
    <property type="match status" value="1"/>
</dbReference>
<dbReference type="PANTHER" id="PTHR32305">
    <property type="match status" value="1"/>
</dbReference>
<evidence type="ECO:0000313" key="3">
    <source>
        <dbReference type="EMBL" id="MCS3921167.1"/>
    </source>
</evidence>
<feature type="domain" description="Teneurin-like YD-shell" evidence="2">
    <location>
        <begin position="44"/>
        <end position="138"/>
    </location>
</feature>
<evidence type="ECO:0000256" key="1">
    <source>
        <dbReference type="ARBA" id="ARBA00022737"/>
    </source>
</evidence>
<evidence type="ECO:0000313" key="4">
    <source>
        <dbReference type="Proteomes" id="UP001204798"/>
    </source>
</evidence>
<dbReference type="InterPro" id="IPR050708">
    <property type="entry name" value="T6SS_VgrG/RHS"/>
</dbReference>
<organism evidence="3 4">
    <name type="scientific">Candidatus Fervidibacter sacchari</name>
    <dbReference type="NCBI Taxonomy" id="1448929"/>
    <lineage>
        <taxon>Bacteria</taxon>
        <taxon>Candidatus Fervidibacterota</taxon>
        <taxon>Candidatus Fervidibacter</taxon>
    </lineage>
</organism>
<evidence type="ECO:0000259" key="2">
    <source>
        <dbReference type="Pfam" id="PF25023"/>
    </source>
</evidence>